<protein>
    <submittedName>
        <fullName evidence="3">Reverse transcriptase domain-containing protein</fullName>
    </submittedName>
</protein>
<dbReference type="CDD" id="cd01647">
    <property type="entry name" value="RT_LTR"/>
    <property type="match status" value="1"/>
</dbReference>
<comment type="caution">
    <text evidence="3">The sequence shown here is derived from an EMBL/GenBank/DDBJ whole genome shotgun (WGS) entry which is preliminary data.</text>
</comment>
<proteinExistence type="predicted"/>
<dbReference type="InterPro" id="IPR043128">
    <property type="entry name" value="Rev_trsase/Diguanyl_cyclase"/>
</dbReference>
<gene>
    <name evidence="3" type="ORF">Tci_036570</name>
</gene>
<dbReference type="PANTHER" id="PTHR24559:SF429">
    <property type="entry name" value="RNA-DIRECTED DNA POLYMERASE HOMOLOG"/>
    <property type="match status" value="1"/>
</dbReference>
<dbReference type="InterPro" id="IPR000477">
    <property type="entry name" value="RT_dom"/>
</dbReference>
<dbReference type="InterPro" id="IPR041588">
    <property type="entry name" value="Integrase_H2C2"/>
</dbReference>
<dbReference type="Gene3D" id="1.10.340.70">
    <property type="match status" value="1"/>
</dbReference>
<name>A0A6L2LVZ5_TANCI</name>
<accession>A0A6L2LVZ5</accession>
<dbReference type="InterPro" id="IPR053134">
    <property type="entry name" value="RNA-dir_DNA_polymerase"/>
</dbReference>
<evidence type="ECO:0000259" key="2">
    <source>
        <dbReference type="Pfam" id="PF17921"/>
    </source>
</evidence>
<dbReference type="InterPro" id="IPR043502">
    <property type="entry name" value="DNA/RNA_pol_sf"/>
</dbReference>
<organism evidence="3">
    <name type="scientific">Tanacetum cinerariifolium</name>
    <name type="common">Dalmatian daisy</name>
    <name type="synonym">Chrysanthemum cinerariifolium</name>
    <dbReference type="NCBI Taxonomy" id="118510"/>
    <lineage>
        <taxon>Eukaryota</taxon>
        <taxon>Viridiplantae</taxon>
        <taxon>Streptophyta</taxon>
        <taxon>Embryophyta</taxon>
        <taxon>Tracheophyta</taxon>
        <taxon>Spermatophyta</taxon>
        <taxon>Magnoliopsida</taxon>
        <taxon>eudicotyledons</taxon>
        <taxon>Gunneridae</taxon>
        <taxon>Pentapetalae</taxon>
        <taxon>asterids</taxon>
        <taxon>campanulids</taxon>
        <taxon>Asterales</taxon>
        <taxon>Asteraceae</taxon>
        <taxon>Asteroideae</taxon>
        <taxon>Anthemideae</taxon>
        <taxon>Anthemidinae</taxon>
        <taxon>Tanacetum</taxon>
    </lineage>
</organism>
<dbReference type="EMBL" id="BKCJ010005048">
    <property type="protein sequence ID" value="GEU64592.1"/>
    <property type="molecule type" value="Genomic_DNA"/>
</dbReference>
<sequence length="609" mass="69099">MADNRTMEEIPQAPTEGYGYAIVVSDILAENDWITSTLKFRDVSNDAIKLMPFPYSLEGAAKIWYEKEPPRSILTWGISNTASSSGSGSLPSNTVSNPQEYINAITTRSGVTLARPSVSPPPPPPPFKEKLSEKLGDLDVYGEELTLRVDCEAKTFKVGQTLKYSYNDAESINRIDVIDVACEKEVISSPSFTLFEGSDFILEEIKTFLQTPDELSNLDDDYYDTDEGILYLEKLLNEDPSPTLPSVKTKDLKQVDATMTNPSIEEPPKLNLKELPSHLEYAFLEGTDNPWVSPVHCVAKKSGMTVVENKDNELILTRYFQISIDPQDQKKTTFTCPYGTFTYRRMPFGLFNAPSMFQRYMMTIFNDMIEKTMEVFMDDFSVFGDSFSSCLSHLDKMLQSRCSLEATKDKTFSANTLCEQDYDGCSSTLHYDGKRVTSRSWILLLQEFDVIIHDKKGVKNLAADHLSRLENPHQDELEKKEIIEIFPLETLCMLAFRGNSSTPWFTDIANYHAGNFIVKGMSSQQAKKFFKDVKHYFWDDLYLFKICADQVIRRCVHGQEAVDILKACHNGPTIGHHGANLTVKKVFDFGFYWPTIYRDAHNLVTRCDA</sequence>
<dbReference type="GO" id="GO:0003964">
    <property type="term" value="F:RNA-directed DNA polymerase activity"/>
    <property type="evidence" value="ECO:0007669"/>
    <property type="project" value="UniProtKB-KW"/>
</dbReference>
<feature type="domain" description="Integrase zinc-binding" evidence="2">
    <location>
        <begin position="560"/>
        <end position="608"/>
    </location>
</feature>
<keyword evidence="3" id="KW-0808">Transferase</keyword>
<evidence type="ECO:0000259" key="1">
    <source>
        <dbReference type="Pfam" id="PF00078"/>
    </source>
</evidence>
<dbReference type="Gene3D" id="3.30.70.270">
    <property type="match status" value="1"/>
</dbReference>
<dbReference type="AlphaFoldDB" id="A0A6L2LVZ5"/>
<keyword evidence="3" id="KW-0695">RNA-directed DNA polymerase</keyword>
<dbReference type="Pfam" id="PF17921">
    <property type="entry name" value="Integrase_H2C2"/>
    <property type="match status" value="1"/>
</dbReference>
<keyword evidence="3" id="KW-0548">Nucleotidyltransferase</keyword>
<dbReference type="Gene3D" id="3.10.10.10">
    <property type="entry name" value="HIV Type 1 Reverse Transcriptase, subunit A, domain 1"/>
    <property type="match status" value="1"/>
</dbReference>
<feature type="domain" description="Reverse transcriptase" evidence="1">
    <location>
        <begin position="319"/>
        <end position="399"/>
    </location>
</feature>
<reference evidence="3" key="1">
    <citation type="journal article" date="2019" name="Sci. Rep.">
        <title>Draft genome of Tanacetum cinerariifolium, the natural source of mosquito coil.</title>
        <authorList>
            <person name="Yamashiro T."/>
            <person name="Shiraishi A."/>
            <person name="Satake H."/>
            <person name="Nakayama K."/>
        </authorList>
    </citation>
    <scope>NUCLEOTIDE SEQUENCE</scope>
</reference>
<dbReference type="Pfam" id="PF00078">
    <property type="entry name" value="RVT_1"/>
    <property type="match status" value="1"/>
</dbReference>
<dbReference type="SUPFAM" id="SSF56672">
    <property type="entry name" value="DNA/RNA polymerases"/>
    <property type="match status" value="1"/>
</dbReference>
<evidence type="ECO:0000313" key="3">
    <source>
        <dbReference type="EMBL" id="GEU64592.1"/>
    </source>
</evidence>
<dbReference type="PANTHER" id="PTHR24559">
    <property type="entry name" value="TRANSPOSON TY3-I GAG-POL POLYPROTEIN"/>
    <property type="match status" value="1"/>
</dbReference>